<dbReference type="InterPro" id="IPR045871">
    <property type="entry name" value="AHP1-5/YPD1"/>
</dbReference>
<evidence type="ECO:0000256" key="3">
    <source>
        <dbReference type="ARBA" id="ARBA00022990"/>
    </source>
</evidence>
<dbReference type="PANTHER" id="PTHR28242:SF7">
    <property type="entry name" value="HISTIDINE-CONTAINING PHOSPHOTRANSFER PROTEIN"/>
    <property type="match status" value="1"/>
</dbReference>
<dbReference type="eggNOG" id="KOG4747">
    <property type="taxonomic scope" value="Eukaryota"/>
</dbReference>
<dbReference type="EMBL" id="KE344107">
    <property type="protein sequence ID" value="EXB53722.1"/>
    <property type="molecule type" value="Genomic_DNA"/>
</dbReference>
<dbReference type="GO" id="GO:0000160">
    <property type="term" value="P:phosphorelay signal transduction system"/>
    <property type="evidence" value="ECO:0007669"/>
    <property type="project" value="UniProtKB-UniRule"/>
</dbReference>
<dbReference type="PANTHER" id="PTHR28242">
    <property type="entry name" value="PHOSPHORELAY INTERMEDIATE PROTEIN YPD1"/>
    <property type="match status" value="1"/>
</dbReference>
<protein>
    <recommendedName>
        <fullName evidence="6">Histidine-containing phosphotransfer protein</fullName>
    </recommendedName>
</protein>
<evidence type="ECO:0000313" key="8">
    <source>
        <dbReference type="Proteomes" id="UP000030645"/>
    </source>
</evidence>
<dbReference type="AlphaFoldDB" id="W9RF85"/>
<sequence>MALSILKELLEGYLQSLFDEGVVNDQFSQVQTLKSVNGPDFVVQLVDTYFAEMETLLAELSSHSDLPALDFSKLAVLAGKVKDLSSCMGAEHVRLSCANLIQACDQKNKQNFSQALIWMKNEFSQTRIKLEAYAQLEVVGHRTFRFNPAEPPCFSTCPKESKFQQRLYRMIVVI</sequence>
<dbReference type="GO" id="GO:0043424">
    <property type="term" value="F:protein histidine kinase binding"/>
    <property type="evidence" value="ECO:0007669"/>
    <property type="project" value="UniProtKB-UniRule"/>
</dbReference>
<evidence type="ECO:0000256" key="2">
    <source>
        <dbReference type="ARBA" id="ARBA00022864"/>
    </source>
</evidence>
<comment type="subcellular location">
    <subcellularLocation>
        <location evidence="6">Cytoplasm</location>
        <location evidence="6">Cytosol</location>
    </subcellularLocation>
    <subcellularLocation>
        <location evidence="6">Nucleus</location>
    </subcellularLocation>
</comment>
<dbReference type="Gene3D" id="1.20.120.160">
    <property type="entry name" value="HPT domain"/>
    <property type="match status" value="1"/>
</dbReference>
<evidence type="ECO:0000256" key="4">
    <source>
        <dbReference type="ARBA" id="ARBA00023012"/>
    </source>
</evidence>
<evidence type="ECO:0000313" key="7">
    <source>
        <dbReference type="EMBL" id="EXB53722.1"/>
    </source>
</evidence>
<reference evidence="8" key="1">
    <citation type="submission" date="2013-01" db="EMBL/GenBank/DDBJ databases">
        <title>Draft Genome Sequence of a Mulberry Tree, Morus notabilis C.K. Schneid.</title>
        <authorList>
            <person name="He N."/>
            <person name="Zhao S."/>
        </authorList>
    </citation>
    <scope>NUCLEOTIDE SEQUENCE</scope>
</reference>
<comment type="domain">
    <text evidence="6">Histidine-containing phosphotransfer domain (HPt) contains an active histidine that mediates the phosphotransfer.</text>
</comment>
<keyword evidence="1" id="KW-0963">Cytoplasm</keyword>
<dbReference type="Proteomes" id="UP000030645">
    <property type="component" value="Unassembled WGS sequence"/>
</dbReference>
<comment type="function">
    <text evidence="6">Functions as a two-component phosphorelay mediators between cytokinin sensor histidine kinases and response regulators (B-type ARRs). Plays an important role in propagating cytokinin signal transduction.</text>
</comment>
<gene>
    <name evidence="7" type="ORF">L484_009007</name>
</gene>
<evidence type="ECO:0000256" key="1">
    <source>
        <dbReference type="ARBA" id="ARBA00022490"/>
    </source>
</evidence>
<keyword evidence="8" id="KW-1185">Reference proteome</keyword>
<dbReference type="GO" id="GO:0009736">
    <property type="term" value="P:cytokinin-activated signaling pathway"/>
    <property type="evidence" value="ECO:0007669"/>
    <property type="project" value="UniProtKB-KW"/>
</dbReference>
<dbReference type="InterPro" id="IPR036641">
    <property type="entry name" value="HPT_dom_sf"/>
</dbReference>
<keyword evidence="5" id="KW-0539">Nucleus</keyword>
<dbReference type="GO" id="GO:0005634">
    <property type="term" value="C:nucleus"/>
    <property type="evidence" value="ECO:0007669"/>
    <property type="project" value="UniProtKB-SubCell"/>
</dbReference>
<evidence type="ECO:0000256" key="5">
    <source>
        <dbReference type="ARBA" id="ARBA00023242"/>
    </source>
</evidence>
<keyword evidence="4 6" id="KW-0902">Two-component regulatory system</keyword>
<dbReference type="SUPFAM" id="SSF47226">
    <property type="entry name" value="Histidine-containing phosphotransfer domain, HPT domain"/>
    <property type="match status" value="1"/>
</dbReference>
<dbReference type="STRING" id="981085.W9RF85"/>
<organism evidence="7 8">
    <name type="scientific">Morus notabilis</name>
    <dbReference type="NCBI Taxonomy" id="981085"/>
    <lineage>
        <taxon>Eukaryota</taxon>
        <taxon>Viridiplantae</taxon>
        <taxon>Streptophyta</taxon>
        <taxon>Embryophyta</taxon>
        <taxon>Tracheophyta</taxon>
        <taxon>Spermatophyta</taxon>
        <taxon>Magnoliopsida</taxon>
        <taxon>eudicotyledons</taxon>
        <taxon>Gunneridae</taxon>
        <taxon>Pentapetalae</taxon>
        <taxon>rosids</taxon>
        <taxon>fabids</taxon>
        <taxon>Rosales</taxon>
        <taxon>Moraceae</taxon>
        <taxon>Moreae</taxon>
        <taxon>Morus</taxon>
    </lineage>
</organism>
<name>W9RF85_9ROSA</name>
<dbReference type="GO" id="GO:0009927">
    <property type="term" value="F:histidine phosphotransfer kinase activity"/>
    <property type="evidence" value="ECO:0007669"/>
    <property type="project" value="UniProtKB-UniRule"/>
</dbReference>
<accession>W9RF85</accession>
<dbReference type="GO" id="GO:0005829">
    <property type="term" value="C:cytosol"/>
    <property type="evidence" value="ECO:0007669"/>
    <property type="project" value="UniProtKB-SubCell"/>
</dbReference>
<keyword evidence="2 6" id="KW-0932">Cytokinin signaling pathway</keyword>
<keyword evidence="3" id="KW-0007">Acetylation</keyword>
<dbReference type="FunFam" id="1.20.120.160:FF:000001">
    <property type="entry name" value="Histidine-containing phosphotransfer protein 1"/>
    <property type="match status" value="1"/>
</dbReference>
<proteinExistence type="predicted"/>
<evidence type="ECO:0000256" key="6">
    <source>
        <dbReference type="RuleBase" id="RU369004"/>
    </source>
</evidence>